<sequence>MSKRTHLNSIMKSNFYQLQEMLIEFSKLLSESVVEQELYQLPLIKVDEVLEEPICINILNTFGNDAAGVSFLQKAFTTLKLDAFTYSTYLAHRFPGYVVLPLQIKSEVESYIDEINRRKAEFHLSVKKGYCGKRQSAHKNLHKEIENVVLLTATRKIRSCSQPINTISFYWQHKSIHKNITMEDAKLSLEKAKNNPTFEYAWTDRDDKLNMIEQEIEQLSHVPKNHRIMEIKQTRAQPFIDLWTRVDGSKANKKISSSNASLPMIIFGEPPIKVNPLTNYLRENVQFKEVQHTLINGRKSWFAVPNSD</sequence>
<protein>
    <submittedName>
        <fullName evidence="4">DNA replication terminus site-binding protein</fullName>
    </submittedName>
</protein>
<keyword evidence="5" id="KW-1185">Reference proteome</keyword>
<name>A0ABV0FY80_9GAMM</name>
<evidence type="ECO:0000256" key="2">
    <source>
        <dbReference type="ARBA" id="ARBA00022705"/>
    </source>
</evidence>
<dbReference type="EMBL" id="JBDPZN010000015">
    <property type="protein sequence ID" value="MEO3684523.1"/>
    <property type="molecule type" value="Genomic_DNA"/>
</dbReference>
<proteinExistence type="predicted"/>
<reference evidence="4 5" key="1">
    <citation type="submission" date="2024-05" db="EMBL/GenBank/DDBJ databases">
        <title>Genome sequencing of Marine Estuary Bacteria, Shewanella vesiculosa and S. baltica, and Pseudomonas syringae.</title>
        <authorList>
            <person name="Gurung A."/>
            <person name="Maclea K.S."/>
        </authorList>
    </citation>
    <scope>NUCLEOTIDE SEQUENCE [LARGE SCALE GENOMIC DNA]</scope>
    <source>
        <strain evidence="4 5">1A</strain>
    </source>
</reference>
<organism evidence="4 5">
    <name type="scientific">Shewanella vesiculosa</name>
    <dbReference type="NCBI Taxonomy" id="518738"/>
    <lineage>
        <taxon>Bacteria</taxon>
        <taxon>Pseudomonadati</taxon>
        <taxon>Pseudomonadota</taxon>
        <taxon>Gammaproteobacteria</taxon>
        <taxon>Alteromonadales</taxon>
        <taxon>Shewanellaceae</taxon>
        <taxon>Shewanella</taxon>
    </lineage>
</organism>
<dbReference type="Gene3D" id="3.50.14.10">
    <property type="entry name" value="Replication terminator Tus, domain 1 superfamily/Replication terminator Tus"/>
    <property type="match status" value="1"/>
</dbReference>
<dbReference type="Gene3D" id="3.30.54.10">
    <property type="match status" value="1"/>
</dbReference>
<dbReference type="InterPro" id="IPR008865">
    <property type="entry name" value="DNA_replication_term_site-bd"/>
</dbReference>
<accession>A0ABV0FY80</accession>
<evidence type="ECO:0000256" key="1">
    <source>
        <dbReference type="ARBA" id="ARBA00022490"/>
    </source>
</evidence>
<dbReference type="RefSeq" id="WP_347690950.1">
    <property type="nucleotide sequence ID" value="NZ_JBDPZN010000015.1"/>
</dbReference>
<gene>
    <name evidence="4" type="ORF">ABHN84_19870</name>
</gene>
<dbReference type="SUPFAM" id="SSF56596">
    <property type="entry name" value="Replication terminator protein (Tus)"/>
    <property type="match status" value="1"/>
</dbReference>
<evidence type="ECO:0000313" key="5">
    <source>
        <dbReference type="Proteomes" id="UP001477278"/>
    </source>
</evidence>
<keyword evidence="1" id="KW-0963">Cytoplasm</keyword>
<keyword evidence="3" id="KW-0238">DNA-binding</keyword>
<evidence type="ECO:0000313" key="4">
    <source>
        <dbReference type="EMBL" id="MEO3684523.1"/>
    </source>
</evidence>
<keyword evidence="2" id="KW-0235">DNA replication</keyword>
<dbReference type="InterPro" id="IPR036384">
    <property type="entry name" value="Tus_sf"/>
</dbReference>
<dbReference type="Pfam" id="PF05472">
    <property type="entry name" value="Ter"/>
    <property type="match status" value="1"/>
</dbReference>
<dbReference type="Proteomes" id="UP001477278">
    <property type="component" value="Unassembled WGS sequence"/>
</dbReference>
<dbReference type="InterPro" id="IPR036381">
    <property type="entry name" value="Tus_dom1"/>
</dbReference>
<evidence type="ECO:0000256" key="3">
    <source>
        <dbReference type="ARBA" id="ARBA00023125"/>
    </source>
</evidence>
<comment type="caution">
    <text evidence="4">The sequence shown here is derived from an EMBL/GenBank/DDBJ whole genome shotgun (WGS) entry which is preliminary data.</text>
</comment>